<dbReference type="InterPro" id="IPR011050">
    <property type="entry name" value="Pectin_lyase_fold/virulence"/>
</dbReference>
<organism evidence="2 3">
    <name type="scientific">Olivibacter domesticus</name>
    <name type="common">Pseudosphingobacterium domesticum</name>
    <dbReference type="NCBI Taxonomy" id="407022"/>
    <lineage>
        <taxon>Bacteria</taxon>
        <taxon>Pseudomonadati</taxon>
        <taxon>Bacteroidota</taxon>
        <taxon>Sphingobacteriia</taxon>
        <taxon>Sphingobacteriales</taxon>
        <taxon>Sphingobacteriaceae</taxon>
        <taxon>Olivibacter</taxon>
    </lineage>
</organism>
<dbReference type="Pfam" id="PF21231">
    <property type="entry name" value="GH141_M"/>
    <property type="match status" value="1"/>
</dbReference>
<dbReference type="RefSeq" id="WP_238383809.1">
    <property type="nucleotide sequence ID" value="NZ_FOAF01000005.1"/>
</dbReference>
<accession>A0A1H7TZ67</accession>
<proteinExistence type="predicted"/>
<reference evidence="3" key="1">
    <citation type="submission" date="2016-10" db="EMBL/GenBank/DDBJ databases">
        <authorList>
            <person name="Varghese N."/>
            <person name="Submissions S."/>
        </authorList>
    </citation>
    <scope>NUCLEOTIDE SEQUENCE [LARGE SCALE GENOMIC DNA]</scope>
    <source>
        <strain evidence="3">DSM 18733</strain>
    </source>
</reference>
<keyword evidence="3" id="KW-1185">Reference proteome</keyword>
<name>A0A1H7TZ67_OLID1</name>
<evidence type="ECO:0000313" key="3">
    <source>
        <dbReference type="Proteomes" id="UP000199421"/>
    </source>
</evidence>
<dbReference type="PANTHER" id="PTHR36453">
    <property type="entry name" value="SECRETED PROTEIN-RELATED"/>
    <property type="match status" value="1"/>
</dbReference>
<evidence type="ECO:0000259" key="1">
    <source>
        <dbReference type="Pfam" id="PF21231"/>
    </source>
</evidence>
<dbReference type="PANTHER" id="PTHR36453:SF1">
    <property type="entry name" value="RIGHT HANDED BETA HELIX DOMAIN-CONTAINING PROTEIN"/>
    <property type="match status" value="1"/>
</dbReference>
<dbReference type="Gene3D" id="2.160.20.10">
    <property type="entry name" value="Single-stranded right-handed beta-helix, Pectin lyase-like"/>
    <property type="match status" value="2"/>
</dbReference>
<evidence type="ECO:0000313" key="2">
    <source>
        <dbReference type="EMBL" id="SEL90041.1"/>
    </source>
</evidence>
<gene>
    <name evidence="2" type="ORF">SAMN05661044_03667</name>
</gene>
<dbReference type="EMBL" id="FOAF01000005">
    <property type="protein sequence ID" value="SEL90041.1"/>
    <property type="molecule type" value="Genomic_DNA"/>
</dbReference>
<sequence>MKICKQFMLALLFIISLTSTVKAIELWVSPHGNDANKGTKEAPFATLEGAIRKARELRRLKEKDISDGIKILVEDGTYLLEQPVFIRPEDSGTPESPTIISAAPKANPVVSGGIQLKNNWQKADAQTADLSAAAKGKVWMIDAPLIGDEVLDFRQLWVNDKKAVRAKSTTGSMMERILSWNHQKQTCWIPKPKMKQFKWRPGMEFYIHQWWAVATLRVKNAEVAGDSVQLSFLQPESKLQSEHPWPAPWQSKETGNSAFYLTNALQFLDEPGEWYLDKLQRKIYYWPKAGEDLNKVSVVIPQLETLLRIEGTIDRPVQHVHIKGISWSHSTWLRPSKKGHIALQAGMYLLDAYKLKVPGTADKKGLENQAWIGRPPAAITVSYAQYTSFQNCRFEHLASTGLDYHRGVQYNEIKGNLFKDIGGSGVLLGVFSDEPFETHLPYHLSDKRDLATDNIIENNLINNVTNDDWGCVGIGVGYVANTTIRNNEISEISYTGISLGWGWTPTVNVMANNKVIANKIHHYAKHMNDVAGVYTLSAQPGSLIEGNYIDSIYTAPYAHLPEHWFYLYTDEGSAYFTVKNNWCPKEKFLQNANGPNNLWENNGPMVSEEIKEKAGLEEKYIHLLEML</sequence>
<dbReference type="AlphaFoldDB" id="A0A1H7TZ67"/>
<dbReference type="InterPro" id="IPR006626">
    <property type="entry name" value="PbH1"/>
</dbReference>
<dbReference type="SMART" id="SM00710">
    <property type="entry name" value="PbH1"/>
    <property type="match status" value="4"/>
</dbReference>
<dbReference type="InterPro" id="IPR012334">
    <property type="entry name" value="Pectin_lyas_fold"/>
</dbReference>
<feature type="domain" description="GH141-like insertion" evidence="1">
    <location>
        <begin position="136"/>
        <end position="288"/>
    </location>
</feature>
<dbReference type="Proteomes" id="UP000199421">
    <property type="component" value="Unassembled WGS sequence"/>
</dbReference>
<protein>
    <submittedName>
        <fullName evidence="2">Right handed beta helix region</fullName>
    </submittedName>
</protein>
<dbReference type="InterPro" id="IPR048482">
    <property type="entry name" value="GH141_ins"/>
</dbReference>
<dbReference type="SUPFAM" id="SSF51126">
    <property type="entry name" value="Pectin lyase-like"/>
    <property type="match status" value="1"/>
</dbReference>
<dbReference type="STRING" id="407022.SAMN05661044_03667"/>